<accession>A0A644Z3E2</accession>
<dbReference type="Gene3D" id="3.30.720.100">
    <property type="match status" value="1"/>
</dbReference>
<gene>
    <name evidence="2" type="ORF">SDC9_79833</name>
</gene>
<dbReference type="CDD" id="cd06588">
    <property type="entry name" value="PhnB_like"/>
    <property type="match status" value="2"/>
</dbReference>
<dbReference type="AlphaFoldDB" id="A0A644Z3E2"/>
<comment type="caution">
    <text evidence="2">The sequence shown here is derived from an EMBL/GenBank/DDBJ whole genome shotgun (WGS) entry which is preliminary data.</text>
</comment>
<feature type="domain" description="PhnB-like" evidence="1">
    <location>
        <begin position="4"/>
        <end position="114"/>
    </location>
</feature>
<dbReference type="SUPFAM" id="SSF54593">
    <property type="entry name" value="Glyoxalase/Bleomycin resistance protein/Dihydroxybiphenyl dioxygenase"/>
    <property type="match status" value="2"/>
</dbReference>
<dbReference type="InterPro" id="IPR029068">
    <property type="entry name" value="Glyas_Bleomycin-R_OHBP_Dase"/>
</dbReference>
<evidence type="ECO:0000259" key="1">
    <source>
        <dbReference type="Pfam" id="PF06983"/>
    </source>
</evidence>
<evidence type="ECO:0000313" key="2">
    <source>
        <dbReference type="EMBL" id="MPM33263.1"/>
    </source>
</evidence>
<dbReference type="Pfam" id="PF06983">
    <property type="entry name" value="3-dmu-9_3-mt"/>
    <property type="match status" value="2"/>
</dbReference>
<feature type="domain" description="PhnB-like" evidence="1">
    <location>
        <begin position="125"/>
        <end position="246"/>
    </location>
</feature>
<proteinExistence type="predicted"/>
<sequence length="280" mass="32211">MNNTIYPCIWCNNNAREMANFYCSTFPETTVMDENPVVVMLEMFGQKLMLLNGGDKFNPNPSISLMFLTMLEKRVEEIWNKLIQEGRSMMPLDAYPFSPKYGWVQDKYGVSWQLYTARDENHILQKIVPTLMFTGSQNGRAMEAAHLYTSLFPNSEIHGVMYYAEESGEPESSVQHGEFFINDYLLMMMDSSQEHNFSFSEGVSLVVECDYQEEIDNYWNVLTSNGGEESMCGWLKDQFGVSWQIVPAELGGWMKKSTKVMAEVLKMKKLDIDTLKNAIK</sequence>
<protein>
    <recommendedName>
        <fullName evidence="1">PhnB-like domain-containing protein</fullName>
    </recommendedName>
</protein>
<reference evidence="2" key="1">
    <citation type="submission" date="2019-08" db="EMBL/GenBank/DDBJ databases">
        <authorList>
            <person name="Kucharzyk K."/>
            <person name="Murdoch R.W."/>
            <person name="Higgins S."/>
            <person name="Loffler F."/>
        </authorList>
    </citation>
    <scope>NUCLEOTIDE SEQUENCE</scope>
</reference>
<dbReference type="Gene3D" id="3.10.180.10">
    <property type="entry name" value="2,3-Dihydroxybiphenyl 1,2-Dioxygenase, domain 1"/>
    <property type="match status" value="1"/>
</dbReference>
<dbReference type="EMBL" id="VSSQ01006605">
    <property type="protein sequence ID" value="MPM33263.1"/>
    <property type="molecule type" value="Genomic_DNA"/>
</dbReference>
<dbReference type="InterPro" id="IPR028973">
    <property type="entry name" value="PhnB-like"/>
</dbReference>
<name>A0A644Z3E2_9ZZZZ</name>
<dbReference type="PANTHER" id="PTHR33990:SF4">
    <property type="entry name" value="PHNB-LIKE DOMAIN-CONTAINING PROTEIN"/>
    <property type="match status" value="1"/>
</dbReference>
<dbReference type="Gene3D" id="3.30.720.110">
    <property type="match status" value="1"/>
</dbReference>
<organism evidence="2">
    <name type="scientific">bioreactor metagenome</name>
    <dbReference type="NCBI Taxonomy" id="1076179"/>
    <lineage>
        <taxon>unclassified sequences</taxon>
        <taxon>metagenomes</taxon>
        <taxon>ecological metagenomes</taxon>
    </lineage>
</organism>
<dbReference type="PANTHER" id="PTHR33990">
    <property type="entry name" value="PROTEIN YJDN-RELATED"/>
    <property type="match status" value="1"/>
</dbReference>